<dbReference type="AlphaFoldDB" id="A0A0F8W3C8"/>
<dbReference type="PANTHER" id="PTHR45586:SF1">
    <property type="entry name" value="LIPOPOLYSACCHARIDE ASSEMBLY PROTEIN B"/>
    <property type="match status" value="1"/>
</dbReference>
<comment type="caution">
    <text evidence="3">The sequence shown here is derived from an EMBL/GenBank/DDBJ whole genome shotgun (WGS) entry which is preliminary data.</text>
</comment>
<dbReference type="PROSITE" id="PS50005">
    <property type="entry name" value="TPR"/>
    <property type="match status" value="1"/>
</dbReference>
<proteinExistence type="predicted"/>
<feature type="non-terminal residue" evidence="3">
    <location>
        <position position="342"/>
    </location>
</feature>
<dbReference type="Pfam" id="PF13181">
    <property type="entry name" value="TPR_8"/>
    <property type="match status" value="1"/>
</dbReference>
<accession>A0A0F8W3C8</accession>
<name>A0A0F8W3C8_9ZZZZ</name>
<dbReference type="Pfam" id="PF13432">
    <property type="entry name" value="TPR_16"/>
    <property type="match status" value="1"/>
</dbReference>
<dbReference type="Pfam" id="PF14559">
    <property type="entry name" value="TPR_19"/>
    <property type="match status" value="1"/>
</dbReference>
<keyword evidence="1" id="KW-0677">Repeat</keyword>
<organism evidence="3">
    <name type="scientific">marine sediment metagenome</name>
    <dbReference type="NCBI Taxonomy" id="412755"/>
    <lineage>
        <taxon>unclassified sequences</taxon>
        <taxon>metagenomes</taxon>
        <taxon>ecological metagenomes</taxon>
    </lineage>
</organism>
<dbReference type="EMBL" id="LAZR01067613">
    <property type="protein sequence ID" value="KKK51237.1"/>
    <property type="molecule type" value="Genomic_DNA"/>
</dbReference>
<sequence>DDVLAFQKTPHNWVLKAKLQIDSREFEAAETSLREALRLDPRYGPAANLIFAIRAGRDGRGVPEQMRPTDDAVKVVADRAMVLAGQQRPGQARALLEELYRKAPDNRTVMLRLVQMYEATKSVDKATSLLKQAIARSPDDEVLKRMLKTLTASQDDRIAMRMADLDKISDEFRRALAKADFSRQLGKQEDFLKYLQAATALKPDDAAVVSRQFQHVLAKSDWKAAEGYVEKAKRLNLDRCGGALFAAQLAQARQEYPKAIEHFQVALKTRSELKVARVLLGDCYLRVGEVDKAGQEYGRAIRDDPAYGLAAKGLARVAELKGDLADHARWITRAHQLMPWDD</sequence>
<dbReference type="Gene3D" id="1.25.40.10">
    <property type="entry name" value="Tetratricopeptide repeat domain"/>
    <property type="match status" value="2"/>
</dbReference>
<dbReference type="PANTHER" id="PTHR45586">
    <property type="entry name" value="TPR REPEAT-CONTAINING PROTEIN PA4667"/>
    <property type="match status" value="1"/>
</dbReference>
<gene>
    <name evidence="3" type="ORF">LCGC14_3116960</name>
</gene>
<dbReference type="InterPro" id="IPR051012">
    <property type="entry name" value="CellSynth/LPSAsmb/PSIAsmb"/>
</dbReference>
<dbReference type="SUPFAM" id="SSF48452">
    <property type="entry name" value="TPR-like"/>
    <property type="match status" value="1"/>
</dbReference>
<protein>
    <recommendedName>
        <fullName evidence="4">Tetratricopeptide repeat protein</fullName>
    </recommendedName>
</protein>
<evidence type="ECO:0000256" key="2">
    <source>
        <dbReference type="ARBA" id="ARBA00022803"/>
    </source>
</evidence>
<reference evidence="3" key="1">
    <citation type="journal article" date="2015" name="Nature">
        <title>Complex archaea that bridge the gap between prokaryotes and eukaryotes.</title>
        <authorList>
            <person name="Spang A."/>
            <person name="Saw J.H."/>
            <person name="Jorgensen S.L."/>
            <person name="Zaremba-Niedzwiedzka K."/>
            <person name="Martijn J."/>
            <person name="Lind A.E."/>
            <person name="van Eijk R."/>
            <person name="Schleper C."/>
            <person name="Guy L."/>
            <person name="Ettema T.J."/>
        </authorList>
    </citation>
    <scope>NUCLEOTIDE SEQUENCE</scope>
</reference>
<dbReference type="InterPro" id="IPR011990">
    <property type="entry name" value="TPR-like_helical_dom_sf"/>
</dbReference>
<evidence type="ECO:0000313" key="3">
    <source>
        <dbReference type="EMBL" id="KKK51237.1"/>
    </source>
</evidence>
<keyword evidence="2" id="KW-0802">TPR repeat</keyword>
<evidence type="ECO:0008006" key="4">
    <source>
        <dbReference type="Google" id="ProtNLM"/>
    </source>
</evidence>
<dbReference type="InterPro" id="IPR019734">
    <property type="entry name" value="TPR_rpt"/>
</dbReference>
<feature type="non-terminal residue" evidence="3">
    <location>
        <position position="1"/>
    </location>
</feature>
<evidence type="ECO:0000256" key="1">
    <source>
        <dbReference type="ARBA" id="ARBA00022737"/>
    </source>
</evidence>